<evidence type="ECO:0000256" key="1">
    <source>
        <dbReference type="SAM" id="Phobius"/>
    </source>
</evidence>
<evidence type="ECO:0000313" key="2">
    <source>
        <dbReference type="EMBL" id="TFK43605.1"/>
    </source>
</evidence>
<keyword evidence="3" id="KW-1185">Reference proteome</keyword>
<organism evidence="2 3">
    <name type="scientific">Crucibulum laeve</name>
    <dbReference type="NCBI Taxonomy" id="68775"/>
    <lineage>
        <taxon>Eukaryota</taxon>
        <taxon>Fungi</taxon>
        <taxon>Dikarya</taxon>
        <taxon>Basidiomycota</taxon>
        <taxon>Agaricomycotina</taxon>
        <taxon>Agaricomycetes</taxon>
        <taxon>Agaricomycetidae</taxon>
        <taxon>Agaricales</taxon>
        <taxon>Agaricineae</taxon>
        <taxon>Nidulariaceae</taxon>
        <taxon>Crucibulum</taxon>
    </lineage>
</organism>
<accession>A0A5C3MG19</accession>
<sequence length="93" mass="10919">MKPSTQLIGMLSCVILNQQTNVFFRLLFFVFCYNTLLQFLPIYAITYTGDRSLYEEMVTSLAITLPDSHYFYYTGPIFPILISYSMLGHRYVY</sequence>
<keyword evidence="1" id="KW-0812">Transmembrane</keyword>
<gene>
    <name evidence="2" type="ORF">BDQ12DRAFT_675259</name>
</gene>
<dbReference type="AlphaFoldDB" id="A0A5C3MG19"/>
<keyword evidence="1" id="KW-0472">Membrane</keyword>
<feature type="transmembrane region" description="Helical" evidence="1">
    <location>
        <begin position="26"/>
        <end position="49"/>
    </location>
</feature>
<dbReference type="EMBL" id="ML213591">
    <property type="protein sequence ID" value="TFK43605.1"/>
    <property type="molecule type" value="Genomic_DNA"/>
</dbReference>
<reference evidence="2 3" key="1">
    <citation type="journal article" date="2019" name="Nat. Ecol. Evol.">
        <title>Megaphylogeny resolves global patterns of mushroom evolution.</title>
        <authorList>
            <person name="Varga T."/>
            <person name="Krizsan K."/>
            <person name="Foldi C."/>
            <person name="Dima B."/>
            <person name="Sanchez-Garcia M."/>
            <person name="Sanchez-Ramirez S."/>
            <person name="Szollosi G.J."/>
            <person name="Szarkandi J.G."/>
            <person name="Papp V."/>
            <person name="Albert L."/>
            <person name="Andreopoulos W."/>
            <person name="Angelini C."/>
            <person name="Antonin V."/>
            <person name="Barry K.W."/>
            <person name="Bougher N.L."/>
            <person name="Buchanan P."/>
            <person name="Buyck B."/>
            <person name="Bense V."/>
            <person name="Catcheside P."/>
            <person name="Chovatia M."/>
            <person name="Cooper J."/>
            <person name="Damon W."/>
            <person name="Desjardin D."/>
            <person name="Finy P."/>
            <person name="Geml J."/>
            <person name="Haridas S."/>
            <person name="Hughes K."/>
            <person name="Justo A."/>
            <person name="Karasinski D."/>
            <person name="Kautmanova I."/>
            <person name="Kiss B."/>
            <person name="Kocsube S."/>
            <person name="Kotiranta H."/>
            <person name="LaButti K.M."/>
            <person name="Lechner B.E."/>
            <person name="Liimatainen K."/>
            <person name="Lipzen A."/>
            <person name="Lukacs Z."/>
            <person name="Mihaltcheva S."/>
            <person name="Morgado L.N."/>
            <person name="Niskanen T."/>
            <person name="Noordeloos M.E."/>
            <person name="Ohm R.A."/>
            <person name="Ortiz-Santana B."/>
            <person name="Ovrebo C."/>
            <person name="Racz N."/>
            <person name="Riley R."/>
            <person name="Savchenko A."/>
            <person name="Shiryaev A."/>
            <person name="Soop K."/>
            <person name="Spirin V."/>
            <person name="Szebenyi C."/>
            <person name="Tomsovsky M."/>
            <person name="Tulloss R.E."/>
            <person name="Uehling J."/>
            <person name="Grigoriev I.V."/>
            <person name="Vagvolgyi C."/>
            <person name="Papp T."/>
            <person name="Martin F.M."/>
            <person name="Miettinen O."/>
            <person name="Hibbett D.S."/>
            <person name="Nagy L.G."/>
        </authorList>
    </citation>
    <scope>NUCLEOTIDE SEQUENCE [LARGE SCALE GENOMIC DNA]</scope>
    <source>
        <strain evidence="2 3">CBS 166.37</strain>
    </source>
</reference>
<protein>
    <submittedName>
        <fullName evidence="2">Uncharacterized protein</fullName>
    </submittedName>
</protein>
<name>A0A5C3MG19_9AGAR</name>
<feature type="transmembrane region" description="Helical" evidence="1">
    <location>
        <begin position="69"/>
        <end position="87"/>
    </location>
</feature>
<proteinExistence type="predicted"/>
<feature type="non-terminal residue" evidence="2">
    <location>
        <position position="93"/>
    </location>
</feature>
<evidence type="ECO:0000313" key="3">
    <source>
        <dbReference type="Proteomes" id="UP000308652"/>
    </source>
</evidence>
<keyword evidence="1" id="KW-1133">Transmembrane helix</keyword>
<dbReference type="Proteomes" id="UP000308652">
    <property type="component" value="Unassembled WGS sequence"/>
</dbReference>